<evidence type="ECO:0000313" key="2">
    <source>
        <dbReference type="Proteomes" id="UP001633002"/>
    </source>
</evidence>
<comment type="caution">
    <text evidence="1">The sequence shown here is derived from an EMBL/GenBank/DDBJ whole genome shotgun (WGS) entry which is preliminary data.</text>
</comment>
<reference evidence="1 2" key="1">
    <citation type="submission" date="2024-09" db="EMBL/GenBank/DDBJ databases">
        <title>Chromosome-scale assembly of Riccia sorocarpa.</title>
        <authorList>
            <person name="Paukszto L."/>
        </authorList>
    </citation>
    <scope>NUCLEOTIDE SEQUENCE [LARGE SCALE GENOMIC DNA]</scope>
    <source>
        <strain evidence="1">LP-2024</strain>
        <tissue evidence="1">Aerial parts of the thallus</tissue>
    </source>
</reference>
<protein>
    <submittedName>
        <fullName evidence="1">Uncharacterized protein</fullName>
    </submittedName>
</protein>
<gene>
    <name evidence="1" type="ORF">R1sor_015892</name>
</gene>
<sequence>MRSARGGSFATLKSCGIEELGDVTLDGRTIIPLQQIPIPAVHITTAMSNAFERIADPHLDIQQPMSTHHNFLSHRLHPQPGAYKLRTKKSQWKDRLTGHTQKLHSTSRTTHLFWVVIEIWRWAIDVLYIAFPETRTWISKFKHAVLGEDIPENCKTATCWWEKPGELEAIDTVDNLAAEKQEDLPEIPVNHSLELKLSHVTGS</sequence>
<dbReference type="Proteomes" id="UP001633002">
    <property type="component" value="Unassembled WGS sequence"/>
</dbReference>
<dbReference type="EMBL" id="JBJQOH010000004">
    <property type="protein sequence ID" value="KAL3689583.1"/>
    <property type="molecule type" value="Genomic_DNA"/>
</dbReference>
<proteinExistence type="predicted"/>
<dbReference type="AlphaFoldDB" id="A0ABD3HDG9"/>
<accession>A0ABD3HDG9</accession>
<organism evidence="1 2">
    <name type="scientific">Riccia sorocarpa</name>
    <dbReference type="NCBI Taxonomy" id="122646"/>
    <lineage>
        <taxon>Eukaryota</taxon>
        <taxon>Viridiplantae</taxon>
        <taxon>Streptophyta</taxon>
        <taxon>Embryophyta</taxon>
        <taxon>Marchantiophyta</taxon>
        <taxon>Marchantiopsida</taxon>
        <taxon>Marchantiidae</taxon>
        <taxon>Marchantiales</taxon>
        <taxon>Ricciaceae</taxon>
        <taxon>Riccia</taxon>
    </lineage>
</organism>
<keyword evidence="2" id="KW-1185">Reference proteome</keyword>
<name>A0ABD3HDG9_9MARC</name>
<evidence type="ECO:0000313" key="1">
    <source>
        <dbReference type="EMBL" id="KAL3689583.1"/>
    </source>
</evidence>